<dbReference type="InterPro" id="IPR036237">
    <property type="entry name" value="Xyl_isomerase-like_sf"/>
</dbReference>
<dbReference type="PANTHER" id="PTHR12110">
    <property type="entry name" value="HYDROXYPYRUVATE ISOMERASE"/>
    <property type="match status" value="1"/>
</dbReference>
<dbReference type="Pfam" id="PF01261">
    <property type="entry name" value="AP_endonuc_2"/>
    <property type="match status" value="1"/>
</dbReference>
<dbReference type="Gene3D" id="3.20.20.150">
    <property type="entry name" value="Divalent-metal-dependent TIM barrel enzymes"/>
    <property type="match status" value="1"/>
</dbReference>
<dbReference type="Proteomes" id="UP000824072">
    <property type="component" value="Unassembled WGS sequence"/>
</dbReference>
<dbReference type="GO" id="GO:0016853">
    <property type="term" value="F:isomerase activity"/>
    <property type="evidence" value="ECO:0007669"/>
    <property type="project" value="UniProtKB-KW"/>
</dbReference>
<proteinExistence type="predicted"/>
<protein>
    <submittedName>
        <fullName evidence="2">Sugar phosphate isomerase/epimerase</fullName>
    </submittedName>
</protein>
<dbReference type="InterPro" id="IPR050312">
    <property type="entry name" value="IolE/XylAMocC-like"/>
</dbReference>
<reference evidence="2" key="2">
    <citation type="journal article" date="2021" name="PeerJ">
        <title>Extensive microbial diversity within the chicken gut microbiome revealed by metagenomics and culture.</title>
        <authorList>
            <person name="Gilroy R."/>
            <person name="Ravi A."/>
            <person name="Getino M."/>
            <person name="Pursley I."/>
            <person name="Horton D.L."/>
            <person name="Alikhan N.F."/>
            <person name="Baker D."/>
            <person name="Gharbi K."/>
            <person name="Hall N."/>
            <person name="Watson M."/>
            <person name="Adriaenssens E.M."/>
            <person name="Foster-Nyarko E."/>
            <person name="Jarju S."/>
            <person name="Secka A."/>
            <person name="Antonio M."/>
            <person name="Oren A."/>
            <person name="Chaudhuri R.R."/>
            <person name="La Ragione R."/>
            <person name="Hildebrand F."/>
            <person name="Pallen M.J."/>
        </authorList>
    </citation>
    <scope>NUCLEOTIDE SEQUENCE</scope>
    <source>
        <strain evidence="2">ChiHcec3-11533</strain>
    </source>
</reference>
<evidence type="ECO:0000313" key="3">
    <source>
        <dbReference type="Proteomes" id="UP000824072"/>
    </source>
</evidence>
<sequence>MKLEQISVGNYTYMYFSYKYFLESMKRLGVQTVELWGATPHFHIGDDNYTNAKHLRKTLNEYGMNVSCVTPEQVMYPINIGASSKEERMRSIEFFRRYIDVANLLECPRMLVTSGRHNIDQSAEDCFKYSVDSLIDLGHYAQMRGVRIAHETLTREGYDLSVRAEDIRRTLEAVSNPFVRGMIDVDESARFGESPKDFVRALGVENIEHVHFVDGMPGGHLAMGDGVLPMRRYLEELDAAGYQGYISLEVMNERYYRDPEPAIEQSVEFLRRYVRERQDP</sequence>
<dbReference type="InterPro" id="IPR013022">
    <property type="entry name" value="Xyl_isomerase-like_TIM-brl"/>
</dbReference>
<accession>A0A9D1IA70</accession>
<evidence type="ECO:0000259" key="1">
    <source>
        <dbReference type="Pfam" id="PF01261"/>
    </source>
</evidence>
<dbReference type="EMBL" id="DVMU01000065">
    <property type="protein sequence ID" value="HIU33503.1"/>
    <property type="molecule type" value="Genomic_DNA"/>
</dbReference>
<reference evidence="2" key="1">
    <citation type="submission" date="2020-10" db="EMBL/GenBank/DDBJ databases">
        <authorList>
            <person name="Gilroy R."/>
        </authorList>
    </citation>
    <scope>NUCLEOTIDE SEQUENCE</scope>
    <source>
        <strain evidence="2">ChiHcec3-11533</strain>
    </source>
</reference>
<keyword evidence="2" id="KW-0413">Isomerase</keyword>
<organism evidence="2 3">
    <name type="scientific">Candidatus Pullichristensenella excrementigallinarum</name>
    <dbReference type="NCBI Taxonomy" id="2840907"/>
    <lineage>
        <taxon>Bacteria</taxon>
        <taxon>Bacillati</taxon>
        <taxon>Bacillota</taxon>
        <taxon>Clostridia</taxon>
        <taxon>Candidatus Pullichristensenella</taxon>
    </lineage>
</organism>
<gene>
    <name evidence="2" type="ORF">IAB02_02985</name>
</gene>
<dbReference type="SUPFAM" id="SSF51658">
    <property type="entry name" value="Xylose isomerase-like"/>
    <property type="match status" value="1"/>
</dbReference>
<comment type="caution">
    <text evidence="2">The sequence shown here is derived from an EMBL/GenBank/DDBJ whole genome shotgun (WGS) entry which is preliminary data.</text>
</comment>
<name>A0A9D1IA70_9FIRM</name>
<feature type="domain" description="Xylose isomerase-like TIM barrel" evidence="1">
    <location>
        <begin position="24"/>
        <end position="272"/>
    </location>
</feature>
<evidence type="ECO:0000313" key="2">
    <source>
        <dbReference type="EMBL" id="HIU33503.1"/>
    </source>
</evidence>
<dbReference type="AlphaFoldDB" id="A0A9D1IA70"/>